<gene>
    <name evidence="1" type="ORF">A3B86_01030</name>
</gene>
<dbReference type="EMBL" id="MGJN01000007">
    <property type="protein sequence ID" value="OGN07322.1"/>
    <property type="molecule type" value="Genomic_DNA"/>
</dbReference>
<protein>
    <submittedName>
        <fullName evidence="1">Uncharacterized protein</fullName>
    </submittedName>
</protein>
<accession>A0A1F8F2G1</accession>
<name>A0A1F8F2G1_9BACT</name>
<dbReference type="Proteomes" id="UP000176834">
    <property type="component" value="Unassembled WGS sequence"/>
</dbReference>
<dbReference type="AlphaFoldDB" id="A0A1F8F2G1"/>
<reference evidence="1 2" key="1">
    <citation type="journal article" date="2016" name="Nat. Commun.">
        <title>Thousands of microbial genomes shed light on interconnected biogeochemical processes in an aquifer system.</title>
        <authorList>
            <person name="Anantharaman K."/>
            <person name="Brown C.T."/>
            <person name="Hug L.A."/>
            <person name="Sharon I."/>
            <person name="Castelle C.J."/>
            <person name="Probst A.J."/>
            <person name="Thomas B.C."/>
            <person name="Singh A."/>
            <person name="Wilkins M.J."/>
            <person name="Karaoz U."/>
            <person name="Brodie E.L."/>
            <person name="Williams K.H."/>
            <person name="Hubbard S.S."/>
            <person name="Banfield J.F."/>
        </authorList>
    </citation>
    <scope>NUCLEOTIDE SEQUENCE [LARGE SCALE GENOMIC DNA]</scope>
</reference>
<comment type="caution">
    <text evidence="1">The sequence shown here is derived from an EMBL/GenBank/DDBJ whole genome shotgun (WGS) entry which is preliminary data.</text>
</comment>
<evidence type="ECO:0000313" key="2">
    <source>
        <dbReference type="Proteomes" id="UP000176834"/>
    </source>
</evidence>
<evidence type="ECO:0000313" key="1">
    <source>
        <dbReference type="EMBL" id="OGN07322.1"/>
    </source>
</evidence>
<organism evidence="1 2">
    <name type="scientific">Candidatus Yanofskybacteria bacterium RIFCSPHIGHO2_02_FULL_38_22b</name>
    <dbReference type="NCBI Taxonomy" id="1802673"/>
    <lineage>
        <taxon>Bacteria</taxon>
        <taxon>Candidatus Yanofskyibacteriota</taxon>
    </lineage>
</organism>
<proteinExistence type="predicted"/>
<sequence length="178" mass="19966">MSFLRWDEQRASEIAKEALNNLRINEVSFQINLGMIDKALDLLGPSLLVQIGTSQNEIDKFLFIYNLASAQAWLEFIRNVSASYRVGFDNLGMAIEAGGLTLAQIGTNEVELQKLRIKGCKASAKFYTTVIREGRESDIHLKGFKERLFTEMREGNLSAIDIGLTQVEVSKYSQDLLA</sequence>